<proteinExistence type="predicted"/>
<evidence type="ECO:0008006" key="4">
    <source>
        <dbReference type="Google" id="ProtNLM"/>
    </source>
</evidence>
<keyword evidence="3" id="KW-1185">Reference proteome</keyword>
<evidence type="ECO:0000313" key="3">
    <source>
        <dbReference type="Proteomes" id="UP001359485"/>
    </source>
</evidence>
<comment type="caution">
    <text evidence="2">The sequence shown here is derived from an EMBL/GenBank/DDBJ whole genome shotgun (WGS) entry which is preliminary data.</text>
</comment>
<feature type="chain" id="PRO_5047285282" description="Secreted protein" evidence="1">
    <location>
        <begin position="19"/>
        <end position="92"/>
    </location>
</feature>
<dbReference type="EMBL" id="JAWJWF010000045">
    <property type="protein sequence ID" value="KAK6626895.1"/>
    <property type="molecule type" value="Genomic_DNA"/>
</dbReference>
<organism evidence="2 3">
    <name type="scientific">Polyplax serrata</name>
    <name type="common">Common mouse louse</name>
    <dbReference type="NCBI Taxonomy" id="468196"/>
    <lineage>
        <taxon>Eukaryota</taxon>
        <taxon>Metazoa</taxon>
        <taxon>Ecdysozoa</taxon>
        <taxon>Arthropoda</taxon>
        <taxon>Hexapoda</taxon>
        <taxon>Insecta</taxon>
        <taxon>Pterygota</taxon>
        <taxon>Neoptera</taxon>
        <taxon>Paraneoptera</taxon>
        <taxon>Psocodea</taxon>
        <taxon>Troctomorpha</taxon>
        <taxon>Phthiraptera</taxon>
        <taxon>Anoplura</taxon>
        <taxon>Polyplacidae</taxon>
        <taxon>Polyplax</taxon>
    </lineage>
</organism>
<name>A0ABR1ASI5_POLSC</name>
<dbReference type="Proteomes" id="UP001359485">
    <property type="component" value="Unassembled WGS sequence"/>
</dbReference>
<protein>
    <recommendedName>
        <fullName evidence="4">Secreted protein</fullName>
    </recommendedName>
</protein>
<accession>A0ABR1ASI5</accession>
<reference evidence="2 3" key="1">
    <citation type="submission" date="2023-09" db="EMBL/GenBank/DDBJ databases">
        <title>Genomes of two closely related lineages of the louse Polyplax serrata with different host specificities.</title>
        <authorList>
            <person name="Martinu J."/>
            <person name="Tarabai H."/>
            <person name="Stefka J."/>
            <person name="Hypsa V."/>
        </authorList>
    </citation>
    <scope>NUCLEOTIDE SEQUENCE [LARGE SCALE GENOMIC DNA]</scope>
    <source>
        <strain evidence="2">98ZLc_SE</strain>
    </source>
</reference>
<sequence length="92" mass="10202">MMAQVLSLLVQVLVPSRAFAPEFHPVDLLLSVFPYRPNLGLGGSTFEKGLTDVRKRKEAKPGQANRAGTFDIDFRMIGKSFIESLDLSTHLL</sequence>
<gene>
    <name evidence="2" type="ORF">RUM44_009372</name>
</gene>
<evidence type="ECO:0000313" key="2">
    <source>
        <dbReference type="EMBL" id="KAK6626895.1"/>
    </source>
</evidence>
<feature type="signal peptide" evidence="1">
    <location>
        <begin position="1"/>
        <end position="18"/>
    </location>
</feature>
<keyword evidence="1" id="KW-0732">Signal</keyword>
<evidence type="ECO:0000256" key="1">
    <source>
        <dbReference type="SAM" id="SignalP"/>
    </source>
</evidence>